<dbReference type="PANTHER" id="PTHR45947">
    <property type="entry name" value="SULFOQUINOVOSYL TRANSFERASE SQD2"/>
    <property type="match status" value="1"/>
</dbReference>
<sequence>MEKKRKLKIAFLSFYSGEVSRGVETYVHELSNKLVELGHEIVVYQNGPERINSKYKTVSVGFPIDWNQKGIEGRFLGIAFTDYYVRLIGKFTWKILKELNPNIDVLVTTNGSLQVLYGRVWSLINRVKHVVAGQSGPGADDRWNLWCFPNTFIGMTKHHCDWAKRANPLVKIAKIANGVDLNKFRQNTKPLKIGLPRPIVLSVAALEEGKRIDLLVRAVGKLNKTSLLLVGRGKLENKLQQLGDSLLKDRFKIISLPFESMPSVYNSCDLFSYPTVPWESFGIVMLEAMASGLPVVAADDPIRREIVGDAGIFVDPTNADKYAETLKKALKLKWGSKPRRQAMKFNWDDIAKQYEELFLKL</sequence>
<proteinExistence type="predicted"/>
<evidence type="ECO:0000259" key="1">
    <source>
        <dbReference type="Pfam" id="PF00534"/>
    </source>
</evidence>
<dbReference type="SUPFAM" id="SSF53756">
    <property type="entry name" value="UDP-Glycosyltransferase/glycogen phosphorylase"/>
    <property type="match status" value="1"/>
</dbReference>
<dbReference type="EMBL" id="LBWB01000055">
    <property type="protein sequence ID" value="KKQ97005.1"/>
    <property type="molecule type" value="Genomic_DNA"/>
</dbReference>
<evidence type="ECO:0000313" key="3">
    <source>
        <dbReference type="Proteomes" id="UP000033881"/>
    </source>
</evidence>
<dbReference type="InterPro" id="IPR001296">
    <property type="entry name" value="Glyco_trans_1"/>
</dbReference>
<dbReference type="PANTHER" id="PTHR45947:SF3">
    <property type="entry name" value="SULFOQUINOVOSYL TRANSFERASE SQD2"/>
    <property type="match status" value="1"/>
</dbReference>
<comment type="caution">
    <text evidence="2">The sequence shown here is derived from an EMBL/GenBank/DDBJ whole genome shotgun (WGS) entry which is preliminary data.</text>
</comment>
<dbReference type="AlphaFoldDB" id="A0A0G0M9I3"/>
<reference evidence="2 3" key="1">
    <citation type="journal article" date="2015" name="Nature">
        <title>rRNA introns, odd ribosomes, and small enigmatic genomes across a large radiation of phyla.</title>
        <authorList>
            <person name="Brown C.T."/>
            <person name="Hug L.A."/>
            <person name="Thomas B.C."/>
            <person name="Sharon I."/>
            <person name="Castelle C.J."/>
            <person name="Singh A."/>
            <person name="Wilkins M.J."/>
            <person name="Williams K.H."/>
            <person name="Banfield J.F."/>
        </authorList>
    </citation>
    <scope>NUCLEOTIDE SEQUENCE [LARGE SCALE GENOMIC DNA]</scope>
</reference>
<dbReference type="Pfam" id="PF00534">
    <property type="entry name" value="Glycos_transf_1"/>
    <property type="match status" value="1"/>
</dbReference>
<dbReference type="CDD" id="cd03801">
    <property type="entry name" value="GT4_PimA-like"/>
    <property type="match status" value="1"/>
</dbReference>
<dbReference type="Gene3D" id="3.40.50.2000">
    <property type="entry name" value="Glycogen Phosphorylase B"/>
    <property type="match status" value="2"/>
</dbReference>
<gene>
    <name evidence="2" type="ORF">UT24_C0055G0009</name>
</gene>
<accession>A0A0G0M9I3</accession>
<feature type="domain" description="Glycosyl transferase family 1" evidence="1">
    <location>
        <begin position="188"/>
        <end position="340"/>
    </location>
</feature>
<evidence type="ECO:0000313" key="2">
    <source>
        <dbReference type="EMBL" id="KKQ97005.1"/>
    </source>
</evidence>
<dbReference type="GO" id="GO:0016757">
    <property type="term" value="F:glycosyltransferase activity"/>
    <property type="evidence" value="ECO:0007669"/>
    <property type="project" value="InterPro"/>
</dbReference>
<name>A0A0G0M9I3_9BACT</name>
<keyword evidence="2" id="KW-0808">Transferase</keyword>
<dbReference type="InterPro" id="IPR050194">
    <property type="entry name" value="Glycosyltransferase_grp1"/>
</dbReference>
<protein>
    <submittedName>
        <fullName evidence="2">Glycosyl transferase family 1</fullName>
    </submittedName>
</protein>
<dbReference type="STRING" id="1618574.UT24_C0055G0009"/>
<organism evidence="2 3">
    <name type="scientific">Candidatus Woesebacteria bacterium GW2011_GWB1_39_12</name>
    <dbReference type="NCBI Taxonomy" id="1618574"/>
    <lineage>
        <taxon>Bacteria</taxon>
        <taxon>Candidatus Woeseibacteriota</taxon>
    </lineage>
</organism>
<dbReference type="Proteomes" id="UP000033881">
    <property type="component" value="Unassembled WGS sequence"/>
</dbReference>